<dbReference type="AlphaFoldDB" id="W2SQ83"/>
<proteinExistence type="predicted"/>
<evidence type="ECO:0000313" key="1">
    <source>
        <dbReference type="EMBL" id="ETN71046.1"/>
    </source>
</evidence>
<reference evidence="2" key="1">
    <citation type="journal article" date="2014" name="Nat. Genet.">
        <title>Genome of the human hookworm Necator americanus.</title>
        <authorList>
            <person name="Tang Y.T."/>
            <person name="Gao X."/>
            <person name="Rosa B.A."/>
            <person name="Abubucker S."/>
            <person name="Hallsworth-Pepin K."/>
            <person name="Martin J."/>
            <person name="Tyagi R."/>
            <person name="Heizer E."/>
            <person name="Zhang X."/>
            <person name="Bhonagiri-Palsikar V."/>
            <person name="Minx P."/>
            <person name="Warren W.C."/>
            <person name="Wang Q."/>
            <person name="Zhan B."/>
            <person name="Hotez P.J."/>
            <person name="Sternberg P.W."/>
            <person name="Dougall A."/>
            <person name="Gaze S.T."/>
            <person name="Mulvenna J."/>
            <person name="Sotillo J."/>
            <person name="Ranganathan S."/>
            <person name="Rabelo E.M."/>
            <person name="Wilson R.K."/>
            <person name="Felgner P.L."/>
            <person name="Bethony J."/>
            <person name="Hawdon J.M."/>
            <person name="Gasser R.B."/>
            <person name="Loukas A."/>
            <person name="Mitreva M."/>
        </authorList>
    </citation>
    <scope>NUCLEOTIDE SEQUENCE [LARGE SCALE GENOMIC DNA]</scope>
</reference>
<name>W2SQ83_NECAM</name>
<keyword evidence="2" id="KW-1185">Reference proteome</keyword>
<dbReference type="KEGG" id="nai:NECAME_04741"/>
<dbReference type="EMBL" id="KI668855">
    <property type="protein sequence ID" value="ETN71046.1"/>
    <property type="molecule type" value="Genomic_DNA"/>
</dbReference>
<sequence length="70" mass="7954">MTSFACSRSEAFMSGCYGLRRMKLRATKICKINVNNKILDENYCSQILIGSDVGDAYIIHNTHLCDLIHR</sequence>
<gene>
    <name evidence="1" type="ORF">NECAME_04741</name>
</gene>
<accession>W2SQ83</accession>
<evidence type="ECO:0000313" key="2">
    <source>
        <dbReference type="Proteomes" id="UP000053676"/>
    </source>
</evidence>
<dbReference type="Proteomes" id="UP000053676">
    <property type="component" value="Unassembled WGS sequence"/>
</dbReference>
<organism evidence="1 2">
    <name type="scientific">Necator americanus</name>
    <name type="common">Human hookworm</name>
    <dbReference type="NCBI Taxonomy" id="51031"/>
    <lineage>
        <taxon>Eukaryota</taxon>
        <taxon>Metazoa</taxon>
        <taxon>Ecdysozoa</taxon>
        <taxon>Nematoda</taxon>
        <taxon>Chromadorea</taxon>
        <taxon>Rhabditida</taxon>
        <taxon>Rhabditina</taxon>
        <taxon>Rhabditomorpha</taxon>
        <taxon>Strongyloidea</taxon>
        <taxon>Ancylostomatidae</taxon>
        <taxon>Bunostominae</taxon>
        <taxon>Necator</taxon>
    </lineage>
</organism>
<protein>
    <submittedName>
        <fullName evidence="1">Uncharacterized protein</fullName>
    </submittedName>
</protein>